<comment type="caution">
    <text evidence="4">The sequence shown here is derived from an EMBL/GenBank/DDBJ whole genome shotgun (WGS) entry which is preliminary data.</text>
</comment>
<name>A0A1R3KLK9_9ROSI</name>
<dbReference type="EMBL" id="AWUE01012979">
    <property type="protein sequence ID" value="OMP07967.1"/>
    <property type="molecule type" value="Genomic_DNA"/>
</dbReference>
<dbReference type="Proteomes" id="UP000187203">
    <property type="component" value="Unassembled WGS sequence"/>
</dbReference>
<organism evidence="4 5">
    <name type="scientific">Corchorus olitorius</name>
    <dbReference type="NCBI Taxonomy" id="93759"/>
    <lineage>
        <taxon>Eukaryota</taxon>
        <taxon>Viridiplantae</taxon>
        <taxon>Streptophyta</taxon>
        <taxon>Embryophyta</taxon>
        <taxon>Tracheophyta</taxon>
        <taxon>Spermatophyta</taxon>
        <taxon>Magnoliopsida</taxon>
        <taxon>eudicotyledons</taxon>
        <taxon>Gunneridae</taxon>
        <taxon>Pentapetalae</taxon>
        <taxon>rosids</taxon>
        <taxon>malvids</taxon>
        <taxon>Malvales</taxon>
        <taxon>Malvaceae</taxon>
        <taxon>Grewioideae</taxon>
        <taxon>Apeibeae</taxon>
        <taxon>Corchorus</taxon>
    </lineage>
</organism>
<protein>
    <submittedName>
        <fullName evidence="4">Geminivirus BL1 movement protein</fullName>
    </submittedName>
</protein>
<evidence type="ECO:0000256" key="3">
    <source>
        <dbReference type="SAM" id="MobiDB-lite"/>
    </source>
</evidence>
<keyword evidence="2" id="KW-0238">DNA-binding</keyword>
<feature type="region of interest" description="Disordered" evidence="3">
    <location>
        <begin position="304"/>
        <end position="325"/>
    </location>
</feature>
<evidence type="ECO:0000313" key="5">
    <source>
        <dbReference type="Proteomes" id="UP000187203"/>
    </source>
</evidence>
<dbReference type="GO" id="GO:0033644">
    <property type="term" value="C:host cell membrane"/>
    <property type="evidence" value="ECO:0007669"/>
    <property type="project" value="InterPro"/>
</dbReference>
<evidence type="ECO:0000256" key="1">
    <source>
        <dbReference type="ARBA" id="ARBA00004340"/>
    </source>
</evidence>
<gene>
    <name evidence="4" type="ORF">COLO4_06890</name>
</gene>
<comment type="subcellular location">
    <subcellularLocation>
        <location evidence="1">Host cell</location>
    </subcellularLocation>
</comment>
<dbReference type="AlphaFoldDB" id="A0A1R3KLK9"/>
<dbReference type="GO" id="GO:0046740">
    <property type="term" value="P:transport of virus in host, cell to cell"/>
    <property type="evidence" value="ECO:0007669"/>
    <property type="project" value="InterPro"/>
</dbReference>
<dbReference type="GO" id="GO:0043657">
    <property type="term" value="C:host cell"/>
    <property type="evidence" value="ECO:0007669"/>
    <property type="project" value="UniProtKB-SubCell"/>
</dbReference>
<proteinExistence type="predicted"/>
<keyword evidence="5" id="KW-1185">Reference proteome</keyword>
<dbReference type="InterPro" id="IPR000211">
    <property type="entry name" value="Gemini_BL"/>
</dbReference>
<dbReference type="Pfam" id="PF00845">
    <property type="entry name" value="Gemini_BL1"/>
    <property type="match status" value="1"/>
</dbReference>
<accession>A0A1R3KLK9</accession>
<evidence type="ECO:0000313" key="4">
    <source>
        <dbReference type="EMBL" id="OMP07967.1"/>
    </source>
</evidence>
<dbReference type="GO" id="GO:0003677">
    <property type="term" value="F:DNA binding"/>
    <property type="evidence" value="ECO:0007669"/>
    <property type="project" value="UniProtKB-KW"/>
</dbReference>
<evidence type="ECO:0000256" key="2">
    <source>
        <dbReference type="ARBA" id="ARBA00023125"/>
    </source>
</evidence>
<sequence length="325" mass="36653">MESQLSNAPGHFLNYIESHRDEYRLTNDLTEIVLQFPSVTEQWGAQVRRRCMKIDHCVVEYRQQVPINATGSVIVEIHDKRMTDDESLQASYSFPIRCNIDLHYFSASFFSLKDPIPWKLFYRVCDTNVHNGTHFAKFKGKCKMSTAKHSVDVAFRAPTVKILSKQFTSKDVDFSHVDYGKVERKLVATGSSSRLGLPAPIELRPGDSWAARSTIGTEVDTETELNHRTHPYRELNRLSTSLLDPGDSASMIGAARAESNITLSRAQLQDLPSMDNGLKIKTSSQINQGPKSPYPQIQHVCTRVEHNNGPSNGGQQKDYHGYPRT</sequence>
<reference evidence="5" key="1">
    <citation type="submission" date="2013-09" db="EMBL/GenBank/DDBJ databases">
        <title>Corchorus olitorius genome sequencing.</title>
        <authorList>
            <person name="Alam M."/>
            <person name="Haque M.S."/>
            <person name="Islam M.S."/>
            <person name="Emdad E.M."/>
            <person name="Islam M.M."/>
            <person name="Ahmed B."/>
            <person name="Halim A."/>
            <person name="Hossen Q.M.M."/>
            <person name="Hossain M.Z."/>
            <person name="Ahmed R."/>
            <person name="Khan M.M."/>
            <person name="Islam R."/>
            <person name="Rashid M.M."/>
            <person name="Khan S.A."/>
            <person name="Rahman M.S."/>
            <person name="Alam M."/>
            <person name="Yahiya A.S."/>
            <person name="Khan M.S."/>
            <person name="Azam M.S."/>
            <person name="Haque T."/>
            <person name="Lashkar M.Z.H."/>
            <person name="Akhand A.I."/>
            <person name="Morshed G."/>
            <person name="Roy S."/>
            <person name="Uddin K.S."/>
            <person name="Rabeya T."/>
            <person name="Hossain A.S."/>
            <person name="Chowdhury A."/>
            <person name="Snigdha A.R."/>
            <person name="Mortoza M.S."/>
            <person name="Matin S.A."/>
            <person name="Hoque S.M.E."/>
            <person name="Islam M.K."/>
            <person name="Roy D.K."/>
            <person name="Haider R."/>
            <person name="Moosa M.M."/>
            <person name="Elias S.M."/>
            <person name="Hasan A.M."/>
            <person name="Jahan S."/>
            <person name="Shafiuddin M."/>
            <person name="Mahmood N."/>
            <person name="Shommy N.S."/>
        </authorList>
    </citation>
    <scope>NUCLEOTIDE SEQUENCE [LARGE SCALE GENOMIC DNA]</scope>
    <source>
        <strain evidence="5">cv. O-4</strain>
    </source>
</reference>